<protein>
    <submittedName>
        <fullName evidence="1">Uncharacterized protein</fullName>
    </submittedName>
</protein>
<evidence type="ECO:0000313" key="1">
    <source>
        <dbReference type="EMBL" id="KAK7393999.1"/>
    </source>
</evidence>
<keyword evidence="2" id="KW-1185">Reference proteome</keyword>
<name>A0ABR1GGP2_9HYPO</name>
<sequence length="75" mass="8454">MSLHVIQVRTRTGQGLDEEAIRQLVETSDGAGFLPSPLIYPPMYIIKGTEELAEQLQQKLGEVARIDVLQEFQEQ</sequence>
<comment type="caution">
    <text evidence="1">The sequence shown here is derived from an EMBL/GenBank/DDBJ whole genome shotgun (WGS) entry which is preliminary data.</text>
</comment>
<gene>
    <name evidence="1" type="ORF">QQX98_013218</name>
</gene>
<dbReference type="Proteomes" id="UP001498476">
    <property type="component" value="Unassembled WGS sequence"/>
</dbReference>
<proteinExistence type="predicted"/>
<reference evidence="1 2" key="1">
    <citation type="journal article" date="2025" name="Microbiol. Resour. Announc.">
        <title>Draft genome sequences for Neonectria magnoliae and Neonectria punicea, canker pathogens of Liriodendron tulipifera and Acer saccharum in West Virginia.</title>
        <authorList>
            <person name="Petronek H.M."/>
            <person name="Kasson M.T."/>
            <person name="Metheny A.M."/>
            <person name="Stauder C.M."/>
            <person name="Lovett B."/>
            <person name="Lynch S.C."/>
            <person name="Garnas J.R."/>
            <person name="Kasson L.R."/>
            <person name="Stajich J.E."/>
        </authorList>
    </citation>
    <scope>NUCLEOTIDE SEQUENCE [LARGE SCALE GENOMIC DNA]</scope>
    <source>
        <strain evidence="1 2">NRRL 64653</strain>
    </source>
</reference>
<evidence type="ECO:0000313" key="2">
    <source>
        <dbReference type="Proteomes" id="UP001498476"/>
    </source>
</evidence>
<accession>A0ABR1GGP2</accession>
<dbReference type="EMBL" id="JAZAVJ010000540">
    <property type="protein sequence ID" value="KAK7393999.1"/>
    <property type="molecule type" value="Genomic_DNA"/>
</dbReference>
<organism evidence="1 2">
    <name type="scientific">Neonectria punicea</name>
    <dbReference type="NCBI Taxonomy" id="979145"/>
    <lineage>
        <taxon>Eukaryota</taxon>
        <taxon>Fungi</taxon>
        <taxon>Dikarya</taxon>
        <taxon>Ascomycota</taxon>
        <taxon>Pezizomycotina</taxon>
        <taxon>Sordariomycetes</taxon>
        <taxon>Hypocreomycetidae</taxon>
        <taxon>Hypocreales</taxon>
        <taxon>Nectriaceae</taxon>
        <taxon>Neonectria</taxon>
    </lineage>
</organism>